<comment type="caution">
    <text evidence="1">The sequence shown here is derived from an EMBL/GenBank/DDBJ whole genome shotgun (WGS) entry which is preliminary data.</text>
</comment>
<protein>
    <submittedName>
        <fullName evidence="1">Pentatricopeptide repeat-containing protein</fullName>
    </submittedName>
</protein>
<evidence type="ECO:0000313" key="2">
    <source>
        <dbReference type="Proteomes" id="UP000187203"/>
    </source>
</evidence>
<reference evidence="2" key="1">
    <citation type="submission" date="2013-09" db="EMBL/GenBank/DDBJ databases">
        <title>Corchorus olitorius genome sequencing.</title>
        <authorList>
            <person name="Alam M."/>
            <person name="Haque M.S."/>
            <person name="Islam M.S."/>
            <person name="Emdad E.M."/>
            <person name="Islam M.M."/>
            <person name="Ahmed B."/>
            <person name="Halim A."/>
            <person name="Hossen Q.M.M."/>
            <person name="Hossain M.Z."/>
            <person name="Ahmed R."/>
            <person name="Khan M.M."/>
            <person name="Islam R."/>
            <person name="Rashid M.M."/>
            <person name="Khan S.A."/>
            <person name="Rahman M.S."/>
            <person name="Alam M."/>
            <person name="Yahiya A.S."/>
            <person name="Khan M.S."/>
            <person name="Azam M.S."/>
            <person name="Haque T."/>
            <person name="Lashkar M.Z.H."/>
            <person name="Akhand A.I."/>
            <person name="Morshed G."/>
            <person name="Roy S."/>
            <person name="Uddin K.S."/>
            <person name="Rabeya T."/>
            <person name="Hossain A.S."/>
            <person name="Chowdhury A."/>
            <person name="Snigdha A.R."/>
            <person name="Mortoza M.S."/>
            <person name="Matin S.A."/>
            <person name="Hoque S.M.E."/>
            <person name="Islam M.K."/>
            <person name="Roy D.K."/>
            <person name="Haider R."/>
            <person name="Moosa M.M."/>
            <person name="Elias S.M."/>
            <person name="Hasan A.M."/>
            <person name="Jahan S."/>
            <person name="Shafiuddin M."/>
            <person name="Mahmood N."/>
            <person name="Shommy N.S."/>
        </authorList>
    </citation>
    <scope>NUCLEOTIDE SEQUENCE [LARGE SCALE GENOMIC DNA]</scope>
    <source>
        <strain evidence="2">cv. O-4</strain>
    </source>
</reference>
<dbReference type="Proteomes" id="UP000187203">
    <property type="component" value="Unassembled WGS sequence"/>
</dbReference>
<organism evidence="1 2">
    <name type="scientific">Corchorus olitorius</name>
    <dbReference type="NCBI Taxonomy" id="93759"/>
    <lineage>
        <taxon>Eukaryota</taxon>
        <taxon>Viridiplantae</taxon>
        <taxon>Streptophyta</taxon>
        <taxon>Embryophyta</taxon>
        <taxon>Tracheophyta</taxon>
        <taxon>Spermatophyta</taxon>
        <taxon>Magnoliopsida</taxon>
        <taxon>eudicotyledons</taxon>
        <taxon>Gunneridae</taxon>
        <taxon>Pentapetalae</taxon>
        <taxon>rosids</taxon>
        <taxon>malvids</taxon>
        <taxon>Malvales</taxon>
        <taxon>Malvaceae</taxon>
        <taxon>Grewioideae</taxon>
        <taxon>Apeibeae</taxon>
        <taxon>Corchorus</taxon>
    </lineage>
</organism>
<dbReference type="AlphaFoldDB" id="A0A1R3GBS1"/>
<dbReference type="EMBL" id="AWUE01022936">
    <property type="protein sequence ID" value="OMO55507.1"/>
    <property type="molecule type" value="Genomic_DNA"/>
</dbReference>
<keyword evidence="2" id="KW-1185">Reference proteome</keyword>
<name>A0A1R3GBS1_9ROSI</name>
<sequence length="116" mass="12457">MALMTSGFCDTSRASSSVGILISNQFASSGVSSIQPKASISLIAKSPIKTVTISSKIGSASTLTLSVSFIPGKLIPNNFSSRSITGWPKFGAELADLLDYSIFLARVHQIWRWKFK</sequence>
<proteinExistence type="predicted"/>
<accession>A0A1R3GBS1</accession>
<gene>
    <name evidence="1" type="ORF">COLO4_35949</name>
</gene>
<evidence type="ECO:0000313" key="1">
    <source>
        <dbReference type="EMBL" id="OMO55507.1"/>
    </source>
</evidence>